<reference evidence="1" key="1">
    <citation type="journal article" date="2012" name="Science">
        <title>Fermentation, hydrogen, and sulfur metabolism in multiple uncultivated bacterial phyla.</title>
        <authorList>
            <person name="Wrighton K.C."/>
            <person name="Thomas B.C."/>
            <person name="Sharon I."/>
            <person name="Miller C.S."/>
            <person name="Castelle C.J."/>
            <person name="VerBerkmoes N.C."/>
            <person name="Wilkins M.J."/>
            <person name="Hettich R.L."/>
            <person name="Lipton M.S."/>
            <person name="Williams K.H."/>
            <person name="Long P.E."/>
            <person name="Banfield J.F."/>
        </authorList>
    </citation>
    <scope>NUCLEOTIDE SEQUENCE [LARGE SCALE GENOMIC DNA]</scope>
</reference>
<protein>
    <submittedName>
        <fullName evidence="1">Uncharacterized protein</fullName>
    </submittedName>
</protein>
<gene>
    <name evidence="1" type="ORF">ACD_4C00242G0004</name>
</gene>
<comment type="caution">
    <text evidence="1">The sequence shown here is derived from an EMBL/GenBank/DDBJ whole genome shotgun (WGS) entry which is preliminary data.</text>
</comment>
<organism evidence="1">
    <name type="scientific">uncultured bacterium</name>
    <name type="common">gcode 4</name>
    <dbReference type="NCBI Taxonomy" id="1234023"/>
    <lineage>
        <taxon>Bacteria</taxon>
        <taxon>environmental samples</taxon>
    </lineage>
</organism>
<name>K2FXH0_9BACT</name>
<evidence type="ECO:0000313" key="1">
    <source>
        <dbReference type="EMBL" id="EKE26562.1"/>
    </source>
</evidence>
<sequence length="148" mass="18086">MNNKEIIIIADEWYVDYIYHEGIKEFFNRKALWIIITWAQRDPEGMWSYWLKLYFESILTPIDIKSQIDLIIKSWIDEKCIIYDSKAKNTKDNAINSKLLLEKHFPDVDNITIIWSLEWILRKYLTFKKTFKDQWSEYIKIKIKPIPY</sequence>
<dbReference type="EMBL" id="AMFJ01000758">
    <property type="protein sequence ID" value="EKE26562.1"/>
    <property type="molecule type" value="Genomic_DNA"/>
</dbReference>
<proteinExistence type="predicted"/>
<dbReference type="InterPro" id="IPR014729">
    <property type="entry name" value="Rossmann-like_a/b/a_fold"/>
</dbReference>
<dbReference type="Gene3D" id="3.40.50.620">
    <property type="entry name" value="HUPs"/>
    <property type="match status" value="1"/>
</dbReference>
<accession>K2FXH0</accession>
<dbReference type="AlphaFoldDB" id="K2FXH0"/>